<evidence type="ECO:0000313" key="5">
    <source>
        <dbReference type="EMBL" id="KAJ4370436.1"/>
    </source>
</evidence>
<dbReference type="Pfam" id="PF00378">
    <property type="entry name" value="ECH_1"/>
    <property type="match status" value="1"/>
</dbReference>
<dbReference type="Proteomes" id="UP001140560">
    <property type="component" value="Unassembled WGS sequence"/>
</dbReference>
<dbReference type="GO" id="GO:0006635">
    <property type="term" value="P:fatty acid beta-oxidation"/>
    <property type="evidence" value="ECO:0007669"/>
    <property type="project" value="TreeGrafter"/>
</dbReference>
<dbReference type="OrthoDB" id="2018133at2759"/>
<proteinExistence type="inferred from homology"/>
<dbReference type="InterPro" id="IPR029045">
    <property type="entry name" value="ClpP/crotonase-like_dom_sf"/>
</dbReference>
<dbReference type="PANTHER" id="PTHR11941:SF54">
    <property type="entry name" value="ENOYL-COA HYDRATASE, MITOCHONDRIAL"/>
    <property type="match status" value="1"/>
</dbReference>
<evidence type="ECO:0000313" key="6">
    <source>
        <dbReference type="Proteomes" id="UP001140560"/>
    </source>
</evidence>
<dbReference type="SUPFAM" id="SSF52096">
    <property type="entry name" value="ClpP/crotonase"/>
    <property type="match status" value="1"/>
</dbReference>
<comment type="pathway">
    <text evidence="1">Mycotoxin biosynthesis.</text>
</comment>
<dbReference type="AlphaFoldDB" id="A0A9W9CM29"/>
<dbReference type="CDD" id="cd06558">
    <property type="entry name" value="crotonase-like"/>
    <property type="match status" value="1"/>
</dbReference>
<reference evidence="5" key="1">
    <citation type="submission" date="2022-10" db="EMBL/GenBank/DDBJ databases">
        <title>Tapping the CABI collections for fungal endophytes: first genome assemblies for Collariella, Neodidymelliopsis, Ascochyta clinopodiicola, Didymella pomorum, Didymosphaeria variabile, Neocosmospora piperis and Neocucurbitaria cava.</title>
        <authorList>
            <person name="Hill R."/>
        </authorList>
    </citation>
    <scope>NUCLEOTIDE SEQUENCE</scope>
    <source>
        <strain evidence="5">IMI 356814</strain>
    </source>
</reference>
<dbReference type="PANTHER" id="PTHR11941">
    <property type="entry name" value="ENOYL-COA HYDRATASE-RELATED"/>
    <property type="match status" value="1"/>
</dbReference>
<dbReference type="Gene3D" id="3.90.226.10">
    <property type="entry name" value="2-enoyl-CoA Hydratase, Chain A, domain 1"/>
    <property type="match status" value="1"/>
</dbReference>
<keyword evidence="3" id="KW-0843">Virulence</keyword>
<dbReference type="InterPro" id="IPR001753">
    <property type="entry name" value="Enoyl-CoA_hydra/iso"/>
</dbReference>
<evidence type="ECO:0000256" key="4">
    <source>
        <dbReference type="ARBA" id="ARBA00023239"/>
    </source>
</evidence>
<evidence type="ECO:0000256" key="1">
    <source>
        <dbReference type="ARBA" id="ARBA00004685"/>
    </source>
</evidence>
<sequence>MQCDMIFASGDAQFGFPEVKLGTIPGLGGTQRLTKTVGKQKAMEMILTGTPTTASDMERLGVVNRVVASEQDVFEEALKVAQSIASFSAPTIGLAKQAVVAAEATTLEAGLEIERALYYSSFSLADCSEGIAAFLEKRPASFQHR</sequence>
<gene>
    <name evidence="5" type="ORF">N0V83_004954</name>
</gene>
<dbReference type="FunFam" id="1.10.12.10:FF:000001">
    <property type="entry name" value="Probable enoyl-CoA hydratase, mitochondrial"/>
    <property type="match status" value="1"/>
</dbReference>
<evidence type="ECO:0008006" key="7">
    <source>
        <dbReference type="Google" id="ProtNLM"/>
    </source>
</evidence>
<dbReference type="Gene3D" id="1.10.12.10">
    <property type="entry name" value="Lyase 2-enoyl-coa Hydratase, Chain A, domain 2"/>
    <property type="match status" value="1"/>
</dbReference>
<evidence type="ECO:0000256" key="3">
    <source>
        <dbReference type="ARBA" id="ARBA00023026"/>
    </source>
</evidence>
<dbReference type="InterPro" id="IPR014748">
    <property type="entry name" value="Enoyl-CoA_hydra_C"/>
</dbReference>
<comment type="similarity">
    <text evidence="2">Belongs to the enoyl-CoA hydratase/isomerase family.</text>
</comment>
<organism evidence="5 6">
    <name type="scientific">Neocucurbitaria cava</name>
    <dbReference type="NCBI Taxonomy" id="798079"/>
    <lineage>
        <taxon>Eukaryota</taxon>
        <taxon>Fungi</taxon>
        <taxon>Dikarya</taxon>
        <taxon>Ascomycota</taxon>
        <taxon>Pezizomycotina</taxon>
        <taxon>Dothideomycetes</taxon>
        <taxon>Pleosporomycetidae</taxon>
        <taxon>Pleosporales</taxon>
        <taxon>Pleosporineae</taxon>
        <taxon>Cucurbitariaceae</taxon>
        <taxon>Neocucurbitaria</taxon>
    </lineage>
</organism>
<comment type="caution">
    <text evidence="5">The sequence shown here is derived from an EMBL/GenBank/DDBJ whole genome shotgun (WGS) entry which is preliminary data.</text>
</comment>
<dbReference type="GO" id="GO:0016836">
    <property type="term" value="F:hydro-lyase activity"/>
    <property type="evidence" value="ECO:0007669"/>
    <property type="project" value="UniProtKB-ARBA"/>
</dbReference>
<dbReference type="EMBL" id="JAPEUY010000008">
    <property type="protein sequence ID" value="KAJ4370436.1"/>
    <property type="molecule type" value="Genomic_DNA"/>
</dbReference>
<dbReference type="GO" id="GO:0005739">
    <property type="term" value="C:mitochondrion"/>
    <property type="evidence" value="ECO:0007669"/>
    <property type="project" value="TreeGrafter"/>
</dbReference>
<accession>A0A9W9CM29</accession>
<keyword evidence="4" id="KW-0456">Lyase</keyword>
<name>A0A9W9CM29_9PLEO</name>
<protein>
    <recommendedName>
        <fullName evidence="7">Enoyl-CoA hydratase</fullName>
    </recommendedName>
</protein>
<keyword evidence="6" id="KW-1185">Reference proteome</keyword>
<evidence type="ECO:0000256" key="2">
    <source>
        <dbReference type="ARBA" id="ARBA00005254"/>
    </source>
</evidence>